<comment type="similarity">
    <text evidence="2">Belongs to the LapB family.</text>
</comment>
<dbReference type="Gene3D" id="1.25.40.10">
    <property type="entry name" value="Tetratricopeptide repeat domain"/>
    <property type="match status" value="3"/>
</dbReference>
<evidence type="ECO:0000313" key="5">
    <source>
        <dbReference type="Proteomes" id="UP000295375"/>
    </source>
</evidence>
<keyword evidence="2" id="KW-0472">Membrane</keyword>
<feature type="domain" description="LapB rubredoxin metal binding" evidence="3">
    <location>
        <begin position="352"/>
        <end position="379"/>
    </location>
</feature>
<keyword evidence="2" id="KW-0677">Repeat</keyword>
<organism evidence="4 5">
    <name type="scientific">Permianibacter aggregans</name>
    <dbReference type="NCBI Taxonomy" id="1510150"/>
    <lineage>
        <taxon>Bacteria</taxon>
        <taxon>Pseudomonadati</taxon>
        <taxon>Pseudomonadota</taxon>
        <taxon>Gammaproteobacteria</taxon>
        <taxon>Pseudomonadales</taxon>
        <taxon>Pseudomonadaceae</taxon>
        <taxon>Permianibacter</taxon>
    </lineage>
</organism>
<dbReference type="HAMAP" id="MF_00994">
    <property type="entry name" value="LPS_assembly_LapB"/>
    <property type="match status" value="1"/>
</dbReference>
<gene>
    <name evidence="2" type="primary">lapB</name>
    <name evidence="4" type="ORF">EV696_10169</name>
</gene>
<dbReference type="InterPro" id="IPR030865">
    <property type="entry name" value="LapB"/>
</dbReference>
<keyword evidence="2" id="KW-1003">Cell membrane</keyword>
<sequence length="386" mass="43451">MGMIPAIIGLIFAALLIFYAGKQFGKKRQSRKSAETARRYFKGLSYVLNEEPDKAIDLFVELIKVDNDTVETHFALGNLYRQRGETERAIRIHQNIYNRPALPEAHRSHAQYELGLDYFQAGILDRAETIFSEQLKDNFYRQSALKMLLQLYQKTKEWDKAVAVASELRRELPTDFVPVLAHFYCELAENHLAKRQPDKALAMCAASLEVDGKNVRANLIAAQAHVLHGERDAARDSLRAILQQDPTLFSEAIPMLADVCENPDQQEALLTEAIRAGAGASSVLALAEKKRQTLGDRAAGEFLIAQLKTRPSLRELHRLVELHVANASGSTKESLQLLSEVLLRLNSEAHRFHCQRCGFHGSQMYWRCPTCKTWNSVKPVTGIVGE</sequence>
<dbReference type="EMBL" id="SNYM01000001">
    <property type="protein sequence ID" value="TDQ51100.1"/>
    <property type="molecule type" value="Genomic_DNA"/>
</dbReference>
<dbReference type="Pfam" id="PF13432">
    <property type="entry name" value="TPR_16"/>
    <property type="match status" value="1"/>
</dbReference>
<comment type="caution">
    <text evidence="4">The sequence shown here is derived from an EMBL/GenBank/DDBJ whole genome shotgun (WGS) entry which is preliminary data.</text>
</comment>
<feature type="binding site" evidence="2">
    <location>
        <position position="371"/>
    </location>
    <ligand>
        <name>Fe cation</name>
        <dbReference type="ChEBI" id="CHEBI:24875"/>
    </ligand>
</feature>
<keyword evidence="2" id="KW-0408">Iron</keyword>
<keyword evidence="2" id="KW-0802">TPR repeat</keyword>
<dbReference type="InterPro" id="IPR041166">
    <property type="entry name" value="Rubredoxin_2"/>
</dbReference>
<keyword evidence="5" id="KW-1185">Reference proteome</keyword>
<dbReference type="SMART" id="SM00028">
    <property type="entry name" value="TPR"/>
    <property type="match status" value="4"/>
</dbReference>
<dbReference type="Pfam" id="PF13176">
    <property type="entry name" value="TPR_7"/>
    <property type="match status" value="1"/>
</dbReference>
<dbReference type="GO" id="GO:0008653">
    <property type="term" value="P:lipopolysaccharide metabolic process"/>
    <property type="evidence" value="ECO:0007669"/>
    <property type="project" value="InterPro"/>
</dbReference>
<comment type="function">
    <text evidence="2">Modulates cellular lipopolysaccharide (LPS) levels by regulating LpxC, which is involved in lipid A biosynthesis. May act by modulating the proteolytic activity of FtsH towards LpxC. May also coordinate assembly of proteins involved in LPS synthesis at the plasma membrane.</text>
</comment>
<dbReference type="Proteomes" id="UP000295375">
    <property type="component" value="Unassembled WGS sequence"/>
</dbReference>
<dbReference type="Pfam" id="PF18073">
    <property type="entry name" value="Zn_ribbon_LapB"/>
    <property type="match status" value="1"/>
</dbReference>
<dbReference type="AlphaFoldDB" id="A0A4R6UUV6"/>
<evidence type="ECO:0000256" key="2">
    <source>
        <dbReference type="HAMAP-Rule" id="MF_00994"/>
    </source>
</evidence>
<dbReference type="NCBIfam" id="NF008757">
    <property type="entry name" value="PRK11788.1-5"/>
    <property type="match status" value="1"/>
</dbReference>
<dbReference type="InterPro" id="IPR011990">
    <property type="entry name" value="TPR-like_helical_dom_sf"/>
</dbReference>
<keyword evidence="1 2" id="KW-0479">Metal-binding</keyword>
<proteinExistence type="inferred from homology"/>
<dbReference type="InterPro" id="IPR019734">
    <property type="entry name" value="TPR_rpt"/>
</dbReference>
<evidence type="ECO:0000313" key="4">
    <source>
        <dbReference type="EMBL" id="TDQ51100.1"/>
    </source>
</evidence>
<keyword evidence="2" id="KW-1133">Transmembrane helix</keyword>
<dbReference type="RefSeq" id="WP_133586955.1">
    <property type="nucleotide sequence ID" value="NZ_CP037953.1"/>
</dbReference>
<dbReference type="GO" id="GO:0009898">
    <property type="term" value="C:cytoplasmic side of plasma membrane"/>
    <property type="evidence" value="ECO:0007669"/>
    <property type="project" value="UniProtKB-UniRule"/>
</dbReference>
<reference evidence="4 5" key="1">
    <citation type="submission" date="2019-03" db="EMBL/GenBank/DDBJ databases">
        <title>Genomic Encyclopedia of Type Strains, Phase IV (KMG-IV): sequencing the most valuable type-strain genomes for metagenomic binning, comparative biology and taxonomic classification.</title>
        <authorList>
            <person name="Goeker M."/>
        </authorList>
    </citation>
    <scope>NUCLEOTIDE SEQUENCE [LARGE SCALE GENOMIC DNA]</scope>
    <source>
        <strain evidence="4 5">DSM 103792</strain>
    </source>
</reference>
<dbReference type="SUPFAM" id="SSF48452">
    <property type="entry name" value="TPR-like"/>
    <property type="match status" value="2"/>
</dbReference>
<dbReference type="GO" id="GO:0046890">
    <property type="term" value="P:regulation of lipid biosynthetic process"/>
    <property type="evidence" value="ECO:0007669"/>
    <property type="project" value="UniProtKB-UniRule"/>
</dbReference>
<name>A0A4R6UUV6_9GAMM</name>
<dbReference type="OrthoDB" id="507476at2"/>
<feature type="topological domain" description="Cytoplasmic" evidence="2">
    <location>
        <begin position="22"/>
        <end position="386"/>
    </location>
</feature>
<feature type="binding site" evidence="2">
    <location>
        <position position="357"/>
    </location>
    <ligand>
        <name>Fe cation</name>
        <dbReference type="ChEBI" id="CHEBI:24875"/>
    </ligand>
</feature>
<comment type="subcellular location">
    <subcellularLocation>
        <location evidence="2">Cell inner membrane</location>
        <topology evidence="2">Single-pass membrane protein</topology>
        <orientation evidence="2">Cytoplasmic side</orientation>
    </subcellularLocation>
</comment>
<feature type="binding site" evidence="2">
    <location>
        <position position="368"/>
    </location>
    <ligand>
        <name>Fe cation</name>
        <dbReference type="ChEBI" id="CHEBI:24875"/>
    </ligand>
</feature>
<keyword evidence="2" id="KW-0812">Transmembrane</keyword>
<evidence type="ECO:0000259" key="3">
    <source>
        <dbReference type="Pfam" id="PF18073"/>
    </source>
</evidence>
<keyword evidence="2" id="KW-0997">Cell inner membrane</keyword>
<feature type="binding site" evidence="2">
    <location>
        <position position="354"/>
    </location>
    <ligand>
        <name>Fe cation</name>
        <dbReference type="ChEBI" id="CHEBI:24875"/>
    </ligand>
</feature>
<dbReference type="GO" id="GO:0005506">
    <property type="term" value="F:iron ion binding"/>
    <property type="evidence" value="ECO:0007669"/>
    <property type="project" value="UniProtKB-UniRule"/>
</dbReference>
<accession>A0A4R6UUV6</accession>
<protein>
    <recommendedName>
        <fullName evidence="2">Lipopolysaccharide assembly protein B</fullName>
    </recommendedName>
</protein>
<evidence type="ECO:0000256" key="1">
    <source>
        <dbReference type="ARBA" id="ARBA00022723"/>
    </source>
</evidence>